<dbReference type="PANTHER" id="PTHR18934:SF99">
    <property type="entry name" value="ATP-DEPENDENT RNA HELICASE DHX37-RELATED"/>
    <property type="match status" value="1"/>
</dbReference>
<dbReference type="Gene3D" id="1.20.120.1080">
    <property type="match status" value="1"/>
</dbReference>
<protein>
    <submittedName>
        <fullName evidence="8">Uncharacterized protein</fullName>
    </submittedName>
</protein>
<dbReference type="InterPro" id="IPR014001">
    <property type="entry name" value="Helicase_ATP-bd"/>
</dbReference>
<dbReference type="CDD" id="cd17917">
    <property type="entry name" value="DEXHc_RHA-like"/>
    <property type="match status" value="1"/>
</dbReference>
<evidence type="ECO:0000256" key="3">
    <source>
        <dbReference type="ARBA" id="ARBA00022801"/>
    </source>
</evidence>
<sequence length="712" mass="80743">MSSLNQSFDFNTFGLAQPLASLEELKEERKKLPVTRNINEFWDAFSKSDILIVSSETGSGKTTQIPQFVAYMAQKMNIRGRIACTQPRRLAAVKVAERVAQEAGCELGAQVGFQIRDNYKTSPQTQLAYITDGLMVAQAFSDQNFYDYHTVIIDEAHEFNSNIYLLMSLVRRAVQARKNSQSQLKVIIMSATISVNKLVDYFKDHATTRQIKIPGQLHEINIRYLGEEWRIPSPESNSDGRVPKPNVSNFVEESCRVVAHIVRTGMPGNILVFMPGTIEVEMACELIRAKIRELNVIALYSALSESAQDAIFSSSQGRRQCIVSTNIAETSITIPDVVYVIDTGMEKVRRWMPRLGAFEICPRPTSKASANQRTGRCGRTQPGVCFRLYTEQDYMDILRDEPDFEIMRDEISSIYLKALAFGFETANLPFMDFPPVENLLSAQDLLLDLGYMNDQLQVTNAGKRAAQEPFDPNWVYAISMAKSDHPHLAEHIVAIATLCSSMHSIFASVPASLVPAALACRAEFTDPMSDLLTELNALYAFENEEPKLPNDGDLDRWCHFRFLNRLVMEKVLLQRNSAIERMGIRLDDTPHVNGQDRENIRKILARSFFRNVAFRTPSATGEVRYRTIHGNFETIAAQESILNTGGHPWVMYDALKWARSNLYMQKVTHIKPEWIMDLPFFQEDRMKKNYHGNIVQTRVKEALDKTRTTMGV</sequence>
<dbReference type="EMBL" id="CABFNS010000830">
    <property type="protein sequence ID" value="VUC31126.1"/>
    <property type="molecule type" value="Genomic_DNA"/>
</dbReference>
<dbReference type="PANTHER" id="PTHR18934">
    <property type="entry name" value="ATP-DEPENDENT RNA HELICASE"/>
    <property type="match status" value="1"/>
</dbReference>
<evidence type="ECO:0000256" key="5">
    <source>
        <dbReference type="ARBA" id="ARBA00022840"/>
    </source>
</evidence>
<dbReference type="Proteomes" id="UP000766486">
    <property type="component" value="Unassembled WGS sequence"/>
</dbReference>
<name>A0ABY6UIR8_BIOOC</name>
<organism evidence="8 9">
    <name type="scientific">Bionectria ochroleuca</name>
    <name type="common">Gliocladium roseum</name>
    <dbReference type="NCBI Taxonomy" id="29856"/>
    <lineage>
        <taxon>Eukaryota</taxon>
        <taxon>Fungi</taxon>
        <taxon>Dikarya</taxon>
        <taxon>Ascomycota</taxon>
        <taxon>Pezizomycotina</taxon>
        <taxon>Sordariomycetes</taxon>
        <taxon>Hypocreomycetidae</taxon>
        <taxon>Hypocreales</taxon>
        <taxon>Bionectriaceae</taxon>
        <taxon>Clonostachys</taxon>
    </lineage>
</organism>
<evidence type="ECO:0000259" key="7">
    <source>
        <dbReference type="PROSITE" id="PS51194"/>
    </source>
</evidence>
<feature type="domain" description="Helicase C-terminal" evidence="7">
    <location>
        <begin position="256"/>
        <end position="422"/>
    </location>
</feature>
<evidence type="ECO:0000313" key="9">
    <source>
        <dbReference type="Proteomes" id="UP000766486"/>
    </source>
</evidence>
<feature type="domain" description="Helicase ATP-binding" evidence="6">
    <location>
        <begin position="42"/>
        <end position="211"/>
    </location>
</feature>
<dbReference type="PROSITE" id="PS51192">
    <property type="entry name" value="HELICASE_ATP_BIND_1"/>
    <property type="match status" value="1"/>
</dbReference>
<dbReference type="CDD" id="cd18791">
    <property type="entry name" value="SF2_C_RHA"/>
    <property type="match status" value="1"/>
</dbReference>
<reference evidence="8 9" key="1">
    <citation type="submission" date="2019-06" db="EMBL/GenBank/DDBJ databases">
        <authorList>
            <person name="Broberg M."/>
        </authorList>
    </citation>
    <scope>NUCLEOTIDE SEQUENCE [LARGE SCALE GENOMIC DNA]</scope>
</reference>
<dbReference type="Pfam" id="PF00270">
    <property type="entry name" value="DEAD"/>
    <property type="match status" value="1"/>
</dbReference>
<evidence type="ECO:0000313" key="8">
    <source>
        <dbReference type="EMBL" id="VUC31126.1"/>
    </source>
</evidence>
<evidence type="ECO:0000256" key="4">
    <source>
        <dbReference type="ARBA" id="ARBA00022806"/>
    </source>
</evidence>
<proteinExistence type="inferred from homology"/>
<dbReference type="SMART" id="SM00487">
    <property type="entry name" value="DEXDc"/>
    <property type="match status" value="1"/>
</dbReference>
<comment type="similarity">
    <text evidence="1">Belongs to the DEAD box helicase family. DEAH subfamily.</text>
</comment>
<keyword evidence="5" id="KW-0067">ATP-binding</keyword>
<keyword evidence="2" id="KW-0547">Nucleotide-binding</keyword>
<dbReference type="SMART" id="SM00490">
    <property type="entry name" value="HELICc"/>
    <property type="match status" value="1"/>
</dbReference>
<dbReference type="PROSITE" id="PS00690">
    <property type="entry name" value="DEAH_ATP_HELICASE"/>
    <property type="match status" value="1"/>
</dbReference>
<dbReference type="Pfam" id="PF00271">
    <property type="entry name" value="Helicase_C"/>
    <property type="match status" value="1"/>
</dbReference>
<dbReference type="PROSITE" id="PS51194">
    <property type="entry name" value="HELICASE_CTER"/>
    <property type="match status" value="1"/>
</dbReference>
<accession>A0ABY6UIR8</accession>
<dbReference type="InterPro" id="IPR011545">
    <property type="entry name" value="DEAD/DEAH_box_helicase_dom"/>
</dbReference>
<keyword evidence="4" id="KW-0347">Helicase</keyword>
<evidence type="ECO:0000259" key="6">
    <source>
        <dbReference type="PROSITE" id="PS51192"/>
    </source>
</evidence>
<dbReference type="SUPFAM" id="SSF52540">
    <property type="entry name" value="P-loop containing nucleoside triphosphate hydrolases"/>
    <property type="match status" value="1"/>
</dbReference>
<dbReference type="InterPro" id="IPR002464">
    <property type="entry name" value="DNA/RNA_helicase_DEAH_CS"/>
</dbReference>
<dbReference type="InterPro" id="IPR001650">
    <property type="entry name" value="Helicase_C-like"/>
</dbReference>
<keyword evidence="3" id="KW-0378">Hydrolase</keyword>
<evidence type="ECO:0000256" key="1">
    <source>
        <dbReference type="ARBA" id="ARBA00008792"/>
    </source>
</evidence>
<dbReference type="InterPro" id="IPR027417">
    <property type="entry name" value="P-loop_NTPase"/>
</dbReference>
<evidence type="ECO:0000256" key="2">
    <source>
        <dbReference type="ARBA" id="ARBA00022741"/>
    </source>
</evidence>
<gene>
    <name evidence="8" type="ORF">CLO192961_LOCUS300434</name>
</gene>
<dbReference type="Gene3D" id="3.40.50.300">
    <property type="entry name" value="P-loop containing nucleotide triphosphate hydrolases"/>
    <property type="match status" value="2"/>
</dbReference>
<keyword evidence="9" id="KW-1185">Reference proteome</keyword>
<comment type="caution">
    <text evidence="8">The sequence shown here is derived from an EMBL/GenBank/DDBJ whole genome shotgun (WGS) entry which is preliminary data.</text>
</comment>